<dbReference type="AlphaFoldDB" id="A0A2R5GGU5"/>
<dbReference type="Proteomes" id="UP000241890">
    <property type="component" value="Unassembled WGS sequence"/>
</dbReference>
<accession>A0A2R5GGU5</accession>
<dbReference type="SMART" id="SM00367">
    <property type="entry name" value="LRR_CC"/>
    <property type="match status" value="4"/>
</dbReference>
<proteinExistence type="predicted"/>
<dbReference type="EMBL" id="BEYU01000027">
    <property type="protein sequence ID" value="GBG27074.1"/>
    <property type="molecule type" value="Genomic_DNA"/>
</dbReference>
<dbReference type="InterPro" id="IPR032675">
    <property type="entry name" value="LRR_dom_sf"/>
</dbReference>
<dbReference type="PANTHER" id="PTHR13318">
    <property type="entry name" value="PARTNER OF PAIRED, ISOFORM B-RELATED"/>
    <property type="match status" value="1"/>
</dbReference>
<protein>
    <submittedName>
        <fullName evidence="2">F-box/LRR-repeat protein 20</fullName>
    </submittedName>
</protein>
<evidence type="ECO:0000313" key="2">
    <source>
        <dbReference type="EMBL" id="GBG27074.1"/>
    </source>
</evidence>
<dbReference type="Gene3D" id="3.80.10.10">
    <property type="entry name" value="Ribonuclease Inhibitor"/>
    <property type="match status" value="1"/>
</dbReference>
<evidence type="ECO:0000313" key="3">
    <source>
        <dbReference type="Proteomes" id="UP000241890"/>
    </source>
</evidence>
<dbReference type="GO" id="GO:0019005">
    <property type="term" value="C:SCF ubiquitin ligase complex"/>
    <property type="evidence" value="ECO:0007669"/>
    <property type="project" value="TreeGrafter"/>
</dbReference>
<keyword evidence="3" id="KW-1185">Reference proteome</keyword>
<dbReference type="InParanoid" id="A0A2R5GGU5"/>
<comment type="caution">
    <text evidence="2">The sequence shown here is derived from an EMBL/GenBank/DDBJ whole genome shotgun (WGS) entry which is preliminary data.</text>
</comment>
<dbReference type="GO" id="GO:0031146">
    <property type="term" value="P:SCF-dependent proteasomal ubiquitin-dependent protein catabolic process"/>
    <property type="evidence" value="ECO:0007669"/>
    <property type="project" value="TreeGrafter"/>
</dbReference>
<dbReference type="InterPro" id="IPR006553">
    <property type="entry name" value="Leu-rich_rpt_Cys-con_subtyp"/>
</dbReference>
<organism evidence="2 3">
    <name type="scientific">Hondaea fermentalgiana</name>
    <dbReference type="NCBI Taxonomy" id="2315210"/>
    <lineage>
        <taxon>Eukaryota</taxon>
        <taxon>Sar</taxon>
        <taxon>Stramenopiles</taxon>
        <taxon>Bigyra</taxon>
        <taxon>Labyrinthulomycetes</taxon>
        <taxon>Thraustochytrida</taxon>
        <taxon>Thraustochytriidae</taxon>
        <taxon>Hondaea</taxon>
    </lineage>
</organism>
<gene>
    <name evidence="2" type="ORF">FCC1311_032972</name>
</gene>
<evidence type="ECO:0000259" key="1">
    <source>
        <dbReference type="Pfam" id="PF25372"/>
    </source>
</evidence>
<feature type="domain" description="F-box/LRR-repeat protein 15-like leucin rich repeat" evidence="1">
    <location>
        <begin position="152"/>
        <end position="304"/>
    </location>
</feature>
<reference evidence="2 3" key="1">
    <citation type="submission" date="2017-12" db="EMBL/GenBank/DDBJ databases">
        <title>Sequencing, de novo assembly and annotation of complete genome of a new Thraustochytrid species, strain FCC1311.</title>
        <authorList>
            <person name="Sedici K."/>
            <person name="Godart F."/>
            <person name="Aiese Cigliano R."/>
            <person name="Sanseverino W."/>
            <person name="Barakat M."/>
            <person name="Ortet P."/>
            <person name="Marechal E."/>
            <person name="Cagnac O."/>
            <person name="Amato A."/>
        </authorList>
    </citation>
    <scope>NUCLEOTIDE SEQUENCE [LARGE SCALE GENOMIC DNA]</scope>
</reference>
<dbReference type="OrthoDB" id="544129at2759"/>
<sequence>MSVSHGGPGPRLVDAAGKEVRYARLVTDPDAGLTVTSLMTRQVLLEHARAEKLVSVDVSGMDWLDGETLVNMAERCAEHDTSPDDDLLELFNASLPPALREGILIETSHLAADRQREIADARADFMELLGENTTKLRHLDLSDAHGVDDVFLSRLPETNAIEILKLGGCAQLTSKGIACIAQRCRNLRDLDLSGVPCLDDAGLHALAAAGVSLERLMISGCPRISSVGLQELLVAVGSTLQYFDVSSCPGLDKNLFKGTAEACSALQDILLCGNQAIEKSTLEFLTAFGALRTVHLDGCYGIPRHGLEQVRDSCPSIEFLRRRDAPVGLSNAGGLMPHWKPLVRHPTRGYHKVILAHEHKSPFKFPYKATFDEMLNDAVDFLVEEDPYFDEDEEYSQHATWMIANRLHQYYAEHDLVGFFESVARDTSIPAGRKITLLYPIRQPGSVAADVSGGGTTPPAPSDGDNESRLNFIRQILPLAQSVFPYYGGMKDLLREDSDAYGHLMSVNTGGLQQLIAVKTPEVDPYHERDDETEQEEMRLFQAFTNEIEVYKTLRPLWGSRHVPWFLYGGRHLFSDFIVATTWEG</sequence>
<dbReference type="InterPro" id="IPR057207">
    <property type="entry name" value="FBXL15_LRR"/>
</dbReference>
<dbReference type="Pfam" id="PF25372">
    <property type="entry name" value="DUF7885"/>
    <property type="match status" value="1"/>
</dbReference>
<dbReference type="SUPFAM" id="SSF52047">
    <property type="entry name" value="RNI-like"/>
    <property type="match status" value="1"/>
</dbReference>
<name>A0A2R5GGU5_9STRA</name>